<dbReference type="InterPro" id="IPR034660">
    <property type="entry name" value="DinB/YfiT-like"/>
</dbReference>
<dbReference type="SUPFAM" id="SSF109854">
    <property type="entry name" value="DinB/YfiT-like putative metalloenzymes"/>
    <property type="match status" value="1"/>
</dbReference>
<feature type="binding site" evidence="3">
    <location>
        <position position="129"/>
    </location>
    <ligand>
        <name>a divalent metal cation</name>
        <dbReference type="ChEBI" id="CHEBI:60240"/>
    </ligand>
</feature>
<protein>
    <submittedName>
        <fullName evidence="4">DinB family protein</fullName>
    </submittedName>
</protein>
<dbReference type="GO" id="GO:0046872">
    <property type="term" value="F:metal ion binding"/>
    <property type="evidence" value="ECO:0007669"/>
    <property type="project" value="UniProtKB-KW"/>
</dbReference>
<comment type="caution">
    <text evidence="4">The sequence shown here is derived from an EMBL/GenBank/DDBJ whole genome shotgun (WGS) entry which is preliminary data.</text>
</comment>
<dbReference type="RefSeq" id="WP_209403447.1">
    <property type="nucleotide sequence ID" value="NZ_JAGIYQ010000003.1"/>
</dbReference>
<dbReference type="AlphaFoldDB" id="A0A940NM33"/>
<evidence type="ECO:0000256" key="3">
    <source>
        <dbReference type="PIRSR" id="PIRSR607837-1"/>
    </source>
</evidence>
<dbReference type="Pfam" id="PF05163">
    <property type="entry name" value="DinB"/>
    <property type="match status" value="1"/>
</dbReference>
<evidence type="ECO:0000313" key="4">
    <source>
        <dbReference type="EMBL" id="MBP0724679.1"/>
    </source>
</evidence>
<keyword evidence="2 3" id="KW-0479">Metal-binding</keyword>
<organism evidence="4 5">
    <name type="scientific">Gottfriedia endophytica</name>
    <dbReference type="NCBI Taxonomy" id="2820819"/>
    <lineage>
        <taxon>Bacteria</taxon>
        <taxon>Bacillati</taxon>
        <taxon>Bacillota</taxon>
        <taxon>Bacilli</taxon>
        <taxon>Bacillales</taxon>
        <taxon>Bacillaceae</taxon>
        <taxon>Gottfriedia</taxon>
    </lineage>
</organism>
<name>A0A940NM33_9BACI</name>
<dbReference type="Gene3D" id="1.20.120.450">
    <property type="entry name" value="dinb family like domain"/>
    <property type="match status" value="1"/>
</dbReference>
<evidence type="ECO:0000313" key="5">
    <source>
        <dbReference type="Proteomes" id="UP000682134"/>
    </source>
</evidence>
<sequence length="154" mass="18289">MVYVEEVLNQLNVAVESVKVLLNYLNEENLNLRPIEGKRSIGELAQHQCECIGADLKIIEGSTQYEMEQYYNSIRCYTIRDLQELLTNNIHTLHQQYLNYTESELFEIKTSYWGASYSRFEWLVQIVAHFYHHRAQLHLLITQYINEITIPLFE</sequence>
<gene>
    <name evidence="4" type="ORF">J5Y03_05690</name>
</gene>
<proteinExistence type="inferred from homology"/>
<dbReference type="InterPro" id="IPR007837">
    <property type="entry name" value="DinB"/>
</dbReference>
<dbReference type="EMBL" id="JAGIYQ010000003">
    <property type="protein sequence ID" value="MBP0724679.1"/>
    <property type="molecule type" value="Genomic_DNA"/>
</dbReference>
<feature type="binding site" evidence="3">
    <location>
        <position position="47"/>
    </location>
    <ligand>
        <name>a divalent metal cation</name>
        <dbReference type="ChEBI" id="CHEBI:60240"/>
    </ligand>
</feature>
<dbReference type="Proteomes" id="UP000682134">
    <property type="component" value="Unassembled WGS sequence"/>
</dbReference>
<comment type="similarity">
    <text evidence="1">Belongs to the DinB family.</text>
</comment>
<evidence type="ECO:0000256" key="1">
    <source>
        <dbReference type="ARBA" id="ARBA00008635"/>
    </source>
</evidence>
<feature type="binding site" evidence="3">
    <location>
        <position position="133"/>
    </location>
    <ligand>
        <name>a divalent metal cation</name>
        <dbReference type="ChEBI" id="CHEBI:60240"/>
    </ligand>
</feature>
<accession>A0A940NM33</accession>
<keyword evidence="5" id="KW-1185">Reference proteome</keyword>
<evidence type="ECO:0000256" key="2">
    <source>
        <dbReference type="ARBA" id="ARBA00022723"/>
    </source>
</evidence>
<reference evidence="4" key="1">
    <citation type="submission" date="2021-04" db="EMBL/GenBank/DDBJ databases">
        <title>Genome seq and assembly of Bacillus sp.</title>
        <authorList>
            <person name="Chhetri G."/>
        </authorList>
    </citation>
    <scope>NUCLEOTIDE SEQUENCE</scope>
    <source>
        <strain evidence="4">RG28</strain>
    </source>
</reference>